<evidence type="ECO:0000259" key="9">
    <source>
        <dbReference type="Pfam" id="PF12704"/>
    </source>
</evidence>
<feature type="domain" description="MacB-like periplasmic core" evidence="9">
    <location>
        <begin position="512"/>
        <end position="717"/>
    </location>
</feature>
<reference evidence="10 11" key="1">
    <citation type="submission" date="2020-10" db="EMBL/GenBank/DDBJ databases">
        <title>Complete genome sequence of Paludibaculum fermentans P105T, a facultatively anaerobic acidobacterium capable of dissimilatory Fe(III) reduction.</title>
        <authorList>
            <person name="Dedysh S.N."/>
            <person name="Beletsky A.V."/>
            <person name="Kulichevskaya I.S."/>
            <person name="Mardanov A.V."/>
            <person name="Ravin N.V."/>
        </authorList>
    </citation>
    <scope>NUCLEOTIDE SEQUENCE [LARGE SCALE GENOMIC DNA]</scope>
    <source>
        <strain evidence="10 11">P105</strain>
    </source>
</reference>
<dbReference type="InterPro" id="IPR025857">
    <property type="entry name" value="MacB_PCD"/>
</dbReference>
<keyword evidence="5 7" id="KW-0472">Membrane</keyword>
<dbReference type="KEGG" id="pfer:IRI77_01610"/>
<dbReference type="InterPro" id="IPR050250">
    <property type="entry name" value="Macrolide_Exporter_MacB"/>
</dbReference>
<feature type="domain" description="ABC3 transporter permease C-terminal" evidence="8">
    <location>
        <begin position="368"/>
        <end position="482"/>
    </location>
</feature>
<keyword evidence="11" id="KW-1185">Reference proteome</keyword>
<evidence type="ECO:0000256" key="4">
    <source>
        <dbReference type="ARBA" id="ARBA00022989"/>
    </source>
</evidence>
<comment type="similarity">
    <text evidence="6">Belongs to the ABC-4 integral membrane protein family.</text>
</comment>
<feature type="transmembrane region" description="Helical" evidence="7">
    <location>
        <begin position="787"/>
        <end position="809"/>
    </location>
</feature>
<evidence type="ECO:0000256" key="5">
    <source>
        <dbReference type="ARBA" id="ARBA00023136"/>
    </source>
</evidence>
<proteinExistence type="inferred from homology"/>
<accession>A0A7S7NS59</accession>
<dbReference type="InterPro" id="IPR017800">
    <property type="entry name" value="ADOP"/>
</dbReference>
<name>A0A7S7NS59_PALFE</name>
<dbReference type="PANTHER" id="PTHR30572:SF4">
    <property type="entry name" value="ABC TRANSPORTER PERMEASE YTRF"/>
    <property type="match status" value="1"/>
</dbReference>
<dbReference type="Pfam" id="PF12704">
    <property type="entry name" value="MacB_PCD"/>
    <property type="match status" value="2"/>
</dbReference>
<dbReference type="Proteomes" id="UP000593892">
    <property type="component" value="Chromosome"/>
</dbReference>
<feature type="transmembrane region" description="Helical" evidence="7">
    <location>
        <begin position="418"/>
        <end position="444"/>
    </location>
</feature>
<evidence type="ECO:0000259" key="8">
    <source>
        <dbReference type="Pfam" id="PF02687"/>
    </source>
</evidence>
<feature type="domain" description="ABC3 transporter permease C-terminal" evidence="8">
    <location>
        <begin position="788"/>
        <end position="901"/>
    </location>
</feature>
<feature type="transmembrane region" description="Helical" evidence="7">
    <location>
        <begin position="873"/>
        <end position="894"/>
    </location>
</feature>
<evidence type="ECO:0000313" key="10">
    <source>
        <dbReference type="EMBL" id="QOY88684.1"/>
    </source>
</evidence>
<feature type="transmembrane region" description="Helical" evidence="7">
    <location>
        <begin position="456"/>
        <end position="478"/>
    </location>
</feature>
<keyword evidence="4 7" id="KW-1133">Transmembrane helix</keyword>
<feature type="transmembrane region" description="Helical" evidence="7">
    <location>
        <begin position="510"/>
        <end position="529"/>
    </location>
</feature>
<dbReference type="GO" id="GO:0005886">
    <property type="term" value="C:plasma membrane"/>
    <property type="evidence" value="ECO:0007669"/>
    <property type="project" value="UniProtKB-SubCell"/>
</dbReference>
<dbReference type="NCBIfam" id="TIGR03434">
    <property type="entry name" value="ADOP"/>
    <property type="match status" value="1"/>
</dbReference>
<dbReference type="Pfam" id="PF02687">
    <property type="entry name" value="FtsX"/>
    <property type="match status" value="2"/>
</dbReference>
<sequence length="908" mass="98518">MLPKKKQDLDEELRSYFEMSVETKMRAGMTESEATRATRIEMGSMDSVKEAVRDSTWESVFGDLWRDLRHGLRQLRRSPSFTVIAILTLALGLGANTAIFTLIHGVILKQLPVSNPGALYRIGAGENYCCLWLGMQDSWGTFSYPFYRHLADTNKAFSHIAAFSGANPSLGVRRAGSRETAQTLTGEWVSANYFATFGLNASAGRLFIAADDGATAPPAVVMSCRAWKEKYNSDPTLIGSTLVVSGRAMTLVGVAPEGFEGARLTPHPPELWIPLGQEPMFAGSPQNSMLPQRQASWLFLIGRMNPGYPAAAVEAQITNDLRQDLAEYRTSDEDRARLSKQQVRVIPGGTGVSSLRSDSESGLQFLAIAAGLVLLIACANLSNLLLARGVARRQQMALRLSLGATRFRLMRGVLAESLLLSLFGGIGGILVAYAGSGMILWIAFRGDAFIPVSASPSLPVFGFAFALATLAALVFGLFPAWKNTDAGAGEALRSGGRTTSRASSGPQRMLVILQAALSIVLLALTGLLTQSLRNLETTQFGFAAQGRVIANISLDSAGYKQADLPALYPRLEETLRSIPGVRTASYSLQTPQRSCCINLGIQIDGRTEKWISETNVLFNRVSPQYFEAMGVRVLRGRPFSPRDTQAAVHVAIVDEWFAAKFWGSIDEALGKRFGARLDGHARDFEIVGIVNAVKYRNPALVQHPMYFLPFTQSTDYRQEDYRRLEEGTLYPQAIQLNVSGPPERFEMPLRNALASLNPNLLPIEPRSYSEQVAMQFNRERLAARLTVIFSLLSLLLASLGLYGVTAYNVTRRTNEIGVRMALGADRTNVVCMILKGALTNVGIGLLIGIPIAIAAGRALASRLYQIAPFDPLSVGGAVATLLFFAALAGVIPALRAASIAPVTALRNE</sequence>
<feature type="transmembrane region" description="Helical" evidence="7">
    <location>
        <begin position="829"/>
        <end position="853"/>
    </location>
</feature>
<dbReference type="InterPro" id="IPR003838">
    <property type="entry name" value="ABC3_permease_C"/>
</dbReference>
<feature type="domain" description="MacB-like periplasmic core" evidence="9">
    <location>
        <begin position="82"/>
        <end position="319"/>
    </location>
</feature>
<evidence type="ECO:0000256" key="7">
    <source>
        <dbReference type="SAM" id="Phobius"/>
    </source>
</evidence>
<dbReference type="InterPro" id="IPR047928">
    <property type="entry name" value="Perm_prefix_1"/>
</dbReference>
<dbReference type="GO" id="GO:0022857">
    <property type="term" value="F:transmembrane transporter activity"/>
    <property type="evidence" value="ECO:0007669"/>
    <property type="project" value="TreeGrafter"/>
</dbReference>
<organism evidence="10 11">
    <name type="scientific">Paludibaculum fermentans</name>
    <dbReference type="NCBI Taxonomy" id="1473598"/>
    <lineage>
        <taxon>Bacteria</taxon>
        <taxon>Pseudomonadati</taxon>
        <taxon>Acidobacteriota</taxon>
        <taxon>Terriglobia</taxon>
        <taxon>Bryobacterales</taxon>
        <taxon>Bryobacteraceae</taxon>
        <taxon>Paludibaculum</taxon>
    </lineage>
</organism>
<evidence type="ECO:0000256" key="2">
    <source>
        <dbReference type="ARBA" id="ARBA00022475"/>
    </source>
</evidence>
<protein>
    <submittedName>
        <fullName evidence="10">ABC transporter permease</fullName>
    </submittedName>
</protein>
<dbReference type="PANTHER" id="PTHR30572">
    <property type="entry name" value="MEMBRANE COMPONENT OF TRANSPORTER-RELATED"/>
    <property type="match status" value="1"/>
</dbReference>
<feature type="transmembrane region" description="Helical" evidence="7">
    <location>
        <begin position="81"/>
        <end position="107"/>
    </location>
</feature>
<keyword evidence="3 7" id="KW-0812">Transmembrane</keyword>
<dbReference type="RefSeq" id="WP_194450346.1">
    <property type="nucleotide sequence ID" value="NZ_CP063849.1"/>
</dbReference>
<feature type="transmembrane region" description="Helical" evidence="7">
    <location>
        <begin position="363"/>
        <end position="386"/>
    </location>
</feature>
<dbReference type="EMBL" id="CP063849">
    <property type="protein sequence ID" value="QOY88684.1"/>
    <property type="molecule type" value="Genomic_DNA"/>
</dbReference>
<evidence type="ECO:0000313" key="11">
    <source>
        <dbReference type="Proteomes" id="UP000593892"/>
    </source>
</evidence>
<comment type="subcellular location">
    <subcellularLocation>
        <location evidence="1">Cell membrane</location>
        <topology evidence="1">Multi-pass membrane protein</topology>
    </subcellularLocation>
</comment>
<evidence type="ECO:0000256" key="3">
    <source>
        <dbReference type="ARBA" id="ARBA00022692"/>
    </source>
</evidence>
<keyword evidence="2" id="KW-1003">Cell membrane</keyword>
<dbReference type="NCBIfam" id="NF038403">
    <property type="entry name" value="perm_prefix_1"/>
    <property type="match status" value="1"/>
</dbReference>
<evidence type="ECO:0000256" key="6">
    <source>
        <dbReference type="ARBA" id="ARBA00038076"/>
    </source>
</evidence>
<evidence type="ECO:0000256" key="1">
    <source>
        <dbReference type="ARBA" id="ARBA00004651"/>
    </source>
</evidence>
<gene>
    <name evidence="10" type="ORF">IRI77_01610</name>
</gene>
<dbReference type="AlphaFoldDB" id="A0A7S7NS59"/>